<dbReference type="EMBL" id="JANJQO010000026">
    <property type="protein sequence ID" value="KAJ2983510.1"/>
    <property type="molecule type" value="Genomic_DNA"/>
</dbReference>
<reference evidence="1" key="1">
    <citation type="submission" date="2022-08" db="EMBL/GenBank/DDBJ databases">
        <title>Genome Sequence of Lecanicillium fungicola.</title>
        <authorList>
            <person name="Buettner E."/>
        </authorList>
    </citation>
    <scope>NUCLEOTIDE SEQUENCE</scope>
    <source>
        <strain evidence="1">Babe33</strain>
    </source>
</reference>
<evidence type="ECO:0000313" key="2">
    <source>
        <dbReference type="Proteomes" id="UP001143910"/>
    </source>
</evidence>
<proteinExistence type="predicted"/>
<evidence type="ECO:0000313" key="1">
    <source>
        <dbReference type="EMBL" id="KAJ2983510.1"/>
    </source>
</evidence>
<organism evidence="1 2">
    <name type="scientific">Zarea fungicola</name>
    <dbReference type="NCBI Taxonomy" id="93591"/>
    <lineage>
        <taxon>Eukaryota</taxon>
        <taxon>Fungi</taxon>
        <taxon>Dikarya</taxon>
        <taxon>Ascomycota</taxon>
        <taxon>Pezizomycotina</taxon>
        <taxon>Sordariomycetes</taxon>
        <taxon>Hypocreomycetidae</taxon>
        <taxon>Hypocreales</taxon>
        <taxon>Cordycipitaceae</taxon>
        <taxon>Zarea</taxon>
    </lineage>
</organism>
<keyword evidence="2" id="KW-1185">Reference proteome</keyword>
<protein>
    <submittedName>
        <fullName evidence="1">Uncharacterized protein</fullName>
    </submittedName>
</protein>
<accession>A0ACC1NW65</accession>
<comment type="caution">
    <text evidence="1">The sequence shown here is derived from an EMBL/GenBank/DDBJ whole genome shotgun (WGS) entry which is preliminary data.</text>
</comment>
<dbReference type="Proteomes" id="UP001143910">
    <property type="component" value="Unassembled WGS sequence"/>
</dbReference>
<gene>
    <name evidence="1" type="ORF">NQ176_g627</name>
</gene>
<sequence length="635" mass="71483">MKPFLPAISGVLAFLSPVTLAQDKRSPVPYRVQTPPLDTDWTYTVGTNPWPEHPRPLLQRDTWQSLNGIWTYESADGSPPSKVVKSPPHRELAKEIMIPSCVESGLSGIQEYPVTNMWFSKTFKIPESWKGQTILLNFEAVDYEATVFLNGVKAGHNVGGYFRFTLDVTSKVRYDEDNTLLVSTYCISVPPTNSTNRLVFVYDPTDLEMVPIGKQTRQPSHIFYRSCSGIWQTVWLESVPQNYITGLDVTADMEGKVTFTVHSSAKQGTGVKFNLFDKHGKQVALTVGTSDQEVKFQVPSPNLWSPTSPYLYNITVSMGEDTINSYTAFRSISKGEVGGVQRPLLNGKFTFLAGTLDQGFWPDGLYLPPNREAMVYDLKMLKSLGFNTIKVEPDLFYRACDEIGLAVIQDMPSMSADGRMPNAEEQAEFARQLEILVDEHKNYPSIIIWIIYNEGWAQLQNQPWPEGALTDIVRKLDPTRLVDSTSGWHDHGFGDFSDNHHYANPQCGAPFSSLPGGPFDSTRIGFQGEFGGVGHNVSAEHLWKVQKAIDEINQTYEMDETLEAYNYRTGLLFRELKEQIEMYACSGAIYTQTTDVEGELNGLYTYDRRILRPDVKQWKRDIDRLYTAARGRGGA</sequence>
<name>A0ACC1NW65_9HYPO</name>